<dbReference type="GeneID" id="83039496"/>
<dbReference type="PANTHER" id="PTHR37950:SF1">
    <property type="entry name" value="4-HYDROXYPHENYLACETATE CATABOLISM PROTEIN"/>
    <property type="match status" value="1"/>
</dbReference>
<dbReference type="STRING" id="225992.B5M06_09195"/>
<accession>A0A1V0BEN2</accession>
<dbReference type="EMBL" id="CP020121">
    <property type="protein sequence ID" value="AQZ98399.1"/>
    <property type="molecule type" value="Genomic_DNA"/>
</dbReference>
<gene>
    <name evidence="2" type="ORF">AS359_00805</name>
    <name evidence="1" type="ORF">B5M06_09195</name>
</gene>
<organism evidence="2 3">
    <name type="scientific">Comamonas kerstersii</name>
    <dbReference type="NCBI Taxonomy" id="225992"/>
    <lineage>
        <taxon>Bacteria</taxon>
        <taxon>Pseudomonadati</taxon>
        <taxon>Pseudomonadota</taxon>
        <taxon>Betaproteobacteria</taxon>
        <taxon>Burkholderiales</taxon>
        <taxon>Comamonadaceae</taxon>
        <taxon>Comamonas</taxon>
    </lineage>
</organism>
<keyword evidence="3" id="KW-1185">Reference proteome</keyword>
<proteinExistence type="predicted"/>
<keyword evidence="2" id="KW-0413">Isomerase</keyword>
<sequence length="119" mass="13098">MPHMYVEYSSNLQGVNEGALMDALNQAVCHHPTVTDEADVKTRIASQSNYRIGLNSAGRAFAHVELRLMAGRTAEVKKELSDRIAAVLKTQIPAQPTLDVQLSVDIVDMDKPSYFKGKL</sequence>
<dbReference type="RefSeq" id="WP_054065606.1">
    <property type="nucleotide sequence ID" value="NZ_CAUCIF010000018.1"/>
</dbReference>
<dbReference type="Gene3D" id="3.30.429.10">
    <property type="entry name" value="Macrophage Migration Inhibitory Factor"/>
    <property type="match status" value="1"/>
</dbReference>
<reference evidence="1 4" key="2">
    <citation type="submission" date="2017-03" db="EMBL/GenBank/DDBJ databases">
        <title>Rapid Whole Genome Sequencing of Comamonas kerstersii Causing Continuous ambulatory Peritoneal Dialysis-Associated Peritonitis.</title>
        <authorList>
            <person name="Zheng B."/>
        </authorList>
    </citation>
    <scope>NUCLEOTIDE SEQUENCE [LARGE SCALE GENOMIC DNA]</scope>
    <source>
        <strain evidence="1 4">8943</strain>
    </source>
</reference>
<evidence type="ECO:0000313" key="2">
    <source>
        <dbReference type="EMBL" id="KUF39127.1"/>
    </source>
</evidence>
<evidence type="ECO:0000313" key="3">
    <source>
        <dbReference type="Proteomes" id="UP000053300"/>
    </source>
</evidence>
<dbReference type="InterPro" id="IPR014347">
    <property type="entry name" value="Tautomerase/MIF_sf"/>
</dbReference>
<dbReference type="SUPFAM" id="SSF55331">
    <property type="entry name" value="Tautomerase/MIF"/>
    <property type="match status" value="1"/>
</dbReference>
<evidence type="ECO:0000313" key="1">
    <source>
        <dbReference type="EMBL" id="AQZ98399.1"/>
    </source>
</evidence>
<dbReference type="OrthoDB" id="9814215at2"/>
<dbReference type="AlphaFoldDB" id="A0A0W7YVG4"/>
<reference evidence="2 3" key="1">
    <citation type="submission" date="2015-12" db="EMBL/GenBank/DDBJ databases">
        <title>Complete genome sequence of a multi-drug resistant strain Acidovorax sp. 12322-1.</title>
        <authorList>
            <person name="Ming D."/>
            <person name="Wang M."/>
            <person name="Hu S."/>
            <person name="Zhou Y."/>
            <person name="Jiang T."/>
        </authorList>
    </citation>
    <scope>NUCLEOTIDE SEQUENCE [LARGE SCALE GENOMIC DNA]</scope>
    <source>
        <strain evidence="2 3">12322-1</strain>
    </source>
</reference>
<dbReference type="KEGG" id="cke:B5M06_09195"/>
<protein>
    <submittedName>
        <fullName evidence="2">5-carboxymethyl-2-hydroxymuconate isomerase</fullName>
    </submittedName>
</protein>
<dbReference type="EMBL" id="LPXH01000037">
    <property type="protein sequence ID" value="KUF39127.1"/>
    <property type="molecule type" value="Genomic_DNA"/>
</dbReference>
<dbReference type="InterPro" id="IPR004220">
    <property type="entry name" value="5-COMe_2-OHmuconate_Isoase"/>
</dbReference>
<name>A0A0W7YVG4_9BURK</name>
<dbReference type="Proteomes" id="UP000242792">
    <property type="component" value="Chromosome"/>
</dbReference>
<accession>A0A1V3TL97</accession>
<evidence type="ECO:0000313" key="4">
    <source>
        <dbReference type="Proteomes" id="UP000242792"/>
    </source>
</evidence>
<dbReference type="Proteomes" id="UP000053300">
    <property type="component" value="Unassembled WGS sequence"/>
</dbReference>
<accession>A0A0W7YVG4</accession>
<dbReference type="PANTHER" id="PTHR37950">
    <property type="entry name" value="4-HYDROXYPHENYLACETATE CATABOLISM PROTEIN"/>
    <property type="match status" value="1"/>
</dbReference>
<dbReference type="CDD" id="cd00580">
    <property type="entry name" value="CHMI"/>
    <property type="match status" value="1"/>
</dbReference>
<dbReference type="GO" id="GO:0008704">
    <property type="term" value="F:5-carboxymethyl-2-hydroxymuconate delta-isomerase activity"/>
    <property type="evidence" value="ECO:0007669"/>
    <property type="project" value="InterPro"/>
</dbReference>
<dbReference type="Pfam" id="PF02962">
    <property type="entry name" value="CHMI"/>
    <property type="match status" value="1"/>
</dbReference>